<dbReference type="InterPro" id="IPR013783">
    <property type="entry name" value="Ig-like_fold"/>
</dbReference>
<dbReference type="GO" id="GO:0046556">
    <property type="term" value="F:alpha-L-arabinofuranosidase activity"/>
    <property type="evidence" value="ECO:0007669"/>
    <property type="project" value="TreeGrafter"/>
</dbReference>
<dbReference type="InterPro" id="IPR036881">
    <property type="entry name" value="Glyco_hydro_3_C_sf"/>
</dbReference>
<dbReference type="InterPro" id="IPR036962">
    <property type="entry name" value="Glyco_hydro_3_N_sf"/>
</dbReference>
<reference evidence="5" key="1">
    <citation type="journal article" date="2021" name="PeerJ">
        <title>Extensive microbial diversity within the chicken gut microbiome revealed by metagenomics and culture.</title>
        <authorList>
            <person name="Gilroy R."/>
            <person name="Ravi A."/>
            <person name="Getino M."/>
            <person name="Pursley I."/>
            <person name="Horton D.L."/>
            <person name="Alikhan N.F."/>
            <person name="Baker D."/>
            <person name="Gharbi K."/>
            <person name="Hall N."/>
            <person name="Watson M."/>
            <person name="Adriaenssens E.M."/>
            <person name="Foster-Nyarko E."/>
            <person name="Jarju S."/>
            <person name="Secka A."/>
            <person name="Antonio M."/>
            <person name="Oren A."/>
            <person name="Chaudhuri R.R."/>
            <person name="La Ragione R."/>
            <person name="Hildebrand F."/>
            <person name="Pallen M.J."/>
        </authorList>
    </citation>
    <scope>NUCLEOTIDE SEQUENCE</scope>
    <source>
        <strain evidence="5">CHK179-7159</strain>
    </source>
</reference>
<dbReference type="PRINTS" id="PR00133">
    <property type="entry name" value="GLHYDRLASE3"/>
</dbReference>
<dbReference type="InterPro" id="IPR026891">
    <property type="entry name" value="Fn3-like"/>
</dbReference>
<dbReference type="SUPFAM" id="SSF52279">
    <property type="entry name" value="Beta-D-glucan exohydrolase, C-terminal domain"/>
    <property type="match status" value="1"/>
</dbReference>
<dbReference type="PANTHER" id="PTHR42721:SF3">
    <property type="entry name" value="BETA-D-XYLOSIDASE 5-RELATED"/>
    <property type="match status" value="1"/>
</dbReference>
<name>A0A9D2I7I4_9FIRM</name>
<organism evidence="5 6">
    <name type="scientific">Candidatus Eisenbergiella merdipullorum</name>
    <dbReference type="NCBI Taxonomy" id="2838553"/>
    <lineage>
        <taxon>Bacteria</taxon>
        <taxon>Bacillati</taxon>
        <taxon>Bacillota</taxon>
        <taxon>Clostridia</taxon>
        <taxon>Lachnospirales</taxon>
        <taxon>Lachnospiraceae</taxon>
        <taxon>Eisenbergiella</taxon>
    </lineage>
</organism>
<dbReference type="InterPro" id="IPR002772">
    <property type="entry name" value="Glyco_hydro_3_C"/>
</dbReference>
<evidence type="ECO:0000313" key="6">
    <source>
        <dbReference type="Proteomes" id="UP000886858"/>
    </source>
</evidence>
<dbReference type="Pfam" id="PF00933">
    <property type="entry name" value="Glyco_hydro_3"/>
    <property type="match status" value="1"/>
</dbReference>
<keyword evidence="3 5" id="KW-0378">Hydrolase</keyword>
<feature type="domain" description="Fibronectin type III-like" evidence="4">
    <location>
        <begin position="616"/>
        <end position="685"/>
    </location>
</feature>
<dbReference type="AlphaFoldDB" id="A0A9D2I7I4"/>
<gene>
    <name evidence="5" type="ORF">H9717_13830</name>
</gene>
<evidence type="ECO:0000313" key="5">
    <source>
        <dbReference type="EMBL" id="HJA94166.1"/>
    </source>
</evidence>
<dbReference type="SMART" id="SM01217">
    <property type="entry name" value="Fn3_like"/>
    <property type="match status" value="1"/>
</dbReference>
<dbReference type="Proteomes" id="UP000886858">
    <property type="component" value="Unassembled WGS sequence"/>
</dbReference>
<comment type="similarity">
    <text evidence="1">Belongs to the glycosyl hydrolase 3 family.</text>
</comment>
<evidence type="ECO:0000259" key="4">
    <source>
        <dbReference type="SMART" id="SM01217"/>
    </source>
</evidence>
<dbReference type="EMBL" id="DWYY01000158">
    <property type="protein sequence ID" value="HJA94166.1"/>
    <property type="molecule type" value="Genomic_DNA"/>
</dbReference>
<proteinExistence type="inferred from homology"/>
<dbReference type="GO" id="GO:0045493">
    <property type="term" value="P:xylan catabolic process"/>
    <property type="evidence" value="ECO:0007669"/>
    <property type="project" value="InterPro"/>
</dbReference>
<dbReference type="Gene3D" id="3.20.20.300">
    <property type="entry name" value="Glycoside hydrolase, family 3, N-terminal domain"/>
    <property type="match status" value="1"/>
</dbReference>
<dbReference type="SUPFAM" id="SSF51445">
    <property type="entry name" value="(Trans)glycosidases"/>
    <property type="match status" value="1"/>
</dbReference>
<dbReference type="Pfam" id="PF14310">
    <property type="entry name" value="Fn3-like"/>
    <property type="match status" value="1"/>
</dbReference>
<evidence type="ECO:0000256" key="2">
    <source>
        <dbReference type="ARBA" id="ARBA00022729"/>
    </source>
</evidence>
<keyword evidence="2" id="KW-0732">Signal</keyword>
<dbReference type="InterPro" id="IPR017853">
    <property type="entry name" value="GH"/>
</dbReference>
<dbReference type="Gene3D" id="3.40.50.1700">
    <property type="entry name" value="Glycoside hydrolase family 3 C-terminal domain"/>
    <property type="match status" value="1"/>
</dbReference>
<dbReference type="Gene3D" id="2.60.40.10">
    <property type="entry name" value="Immunoglobulins"/>
    <property type="match status" value="1"/>
</dbReference>
<comment type="caution">
    <text evidence="5">The sequence shown here is derived from an EMBL/GenBank/DDBJ whole genome shotgun (WGS) entry which is preliminary data.</text>
</comment>
<protein>
    <submittedName>
        <fullName evidence="5">Glycoside hydrolase family 3 C-terminal domain-containing protein</fullName>
    </submittedName>
</protein>
<dbReference type="Pfam" id="PF01915">
    <property type="entry name" value="Glyco_hydro_3_C"/>
    <property type="match status" value="1"/>
</dbReference>
<evidence type="ECO:0000256" key="3">
    <source>
        <dbReference type="ARBA" id="ARBA00022801"/>
    </source>
</evidence>
<sequence>MEKYQDESLSFEERARDMVEHMTLEECASQMLFGAAKVEHVGIPFYNWWNEALHGVARCGMATVFPQAIGMAASFDPELLKEVADAISTEGRAKYNMYQKYEDYGIYKGITFWSPNVNIFRDPRWGRGQETYGEDPFLTSRMGVAFVEGLQGDDPRYLKTAACAKHFAVHSGPEKLRHEFDAQVTLQDMEETYLPAFHALAACGVEGFMGAYNRTNGEPCCGSKALLVDLLRGKWGFKGYVTSDCWAISDFHLHHGITETPVESVALALKNGCDLNCGNMYAYLMKAYEEGLITEEMIRTSATRLLTTRMKLGMFDKKTPFDSIGMDAVDCPEHQELNLRMARESLVLLKNNGILPLDKKKIKKIAVIGPNANSIVALEGNYHGTANQYITVLEGIRAEFPEARVNYSEGSHLYEYKLEDPGYAGDRLAEVKGMTDEADVVILVTGMDETIEGEEMADKELGGDKKDLYLPQCQREMVKTACERNTPVVLVNLSGSAIDFDYGNEHADAIIQAWYPGGQGGKAVADLLAGNYSPSGRLPVTFYHNDNSLPEFTDYSMEGRTYKFLKEDPLFPFGFGLSYTEFEYRDLCLEKEKILAGEELCGSVVVKNIGKMEGDEVVQIYLKDLEASERVPHHKLCSFARVHLAPGEEKKLAFQIEPEQFQVICADGERKYEGGAFRVSAGGCQPDAYSEGLMGRKTVSREVILQ</sequence>
<dbReference type="GO" id="GO:0031222">
    <property type="term" value="P:arabinan catabolic process"/>
    <property type="evidence" value="ECO:0007669"/>
    <property type="project" value="TreeGrafter"/>
</dbReference>
<dbReference type="GO" id="GO:0009044">
    <property type="term" value="F:xylan 1,4-beta-xylosidase activity"/>
    <property type="evidence" value="ECO:0007669"/>
    <property type="project" value="InterPro"/>
</dbReference>
<accession>A0A9D2I7I4</accession>
<dbReference type="InterPro" id="IPR044993">
    <property type="entry name" value="BXL"/>
</dbReference>
<evidence type="ECO:0000256" key="1">
    <source>
        <dbReference type="ARBA" id="ARBA00005336"/>
    </source>
</evidence>
<reference evidence="5" key="2">
    <citation type="submission" date="2021-04" db="EMBL/GenBank/DDBJ databases">
        <authorList>
            <person name="Gilroy R."/>
        </authorList>
    </citation>
    <scope>NUCLEOTIDE SEQUENCE</scope>
    <source>
        <strain evidence="5">CHK179-7159</strain>
    </source>
</reference>
<dbReference type="InterPro" id="IPR001764">
    <property type="entry name" value="Glyco_hydro_3_N"/>
</dbReference>
<dbReference type="PANTHER" id="PTHR42721">
    <property type="entry name" value="SUGAR HYDROLASE-RELATED"/>
    <property type="match status" value="1"/>
</dbReference>